<feature type="non-terminal residue" evidence="5">
    <location>
        <position position="148"/>
    </location>
</feature>
<comment type="caution">
    <text evidence="5">The sequence shown here is derived from an EMBL/GenBank/DDBJ whole genome shotgun (WGS) entry which is preliminary data.</text>
</comment>
<proteinExistence type="predicted"/>
<dbReference type="InterPro" id="IPR006162">
    <property type="entry name" value="Ppantetheine_attach_site"/>
</dbReference>
<keyword evidence="3" id="KW-0597">Phosphoprotein</keyword>
<organism evidence="5 6">
    <name type="scientific">Virgibacillus salarius</name>
    <dbReference type="NCBI Taxonomy" id="447199"/>
    <lineage>
        <taxon>Bacteria</taxon>
        <taxon>Bacillati</taxon>
        <taxon>Bacillota</taxon>
        <taxon>Bacilli</taxon>
        <taxon>Bacillales</taxon>
        <taxon>Bacillaceae</taxon>
        <taxon>Virgibacillus</taxon>
    </lineage>
</organism>
<protein>
    <submittedName>
        <fullName evidence="5">Lichenysin synthetase</fullName>
    </submittedName>
</protein>
<dbReference type="InterPro" id="IPR036736">
    <property type="entry name" value="ACP-like_sf"/>
</dbReference>
<sequence length="148" mass="16902">MTRNGKLNKYALPEPAEQHLVTNDYVAPRTSTERTLAVIWSEVLGIDKVGIHDNFFDLGGDSIKAIRIVSGVQKHGFKLAMNELFKNGTIHSIREQLISFESKVSQEEVIGEAPLIPIQKMFFEHNFTDSHHWNQSVMIHRKEGFQED</sequence>
<name>A0A941IDG5_9BACI</name>
<gene>
    <name evidence="5" type="ORF">KCX74_20585</name>
</gene>
<evidence type="ECO:0000256" key="1">
    <source>
        <dbReference type="ARBA" id="ARBA00001957"/>
    </source>
</evidence>
<keyword evidence="2" id="KW-0596">Phosphopantetheine</keyword>
<dbReference type="PROSITE" id="PS50075">
    <property type="entry name" value="CARRIER"/>
    <property type="match status" value="1"/>
</dbReference>
<dbReference type="EMBL" id="JAGSOT010000159">
    <property type="protein sequence ID" value="MBR7798377.1"/>
    <property type="molecule type" value="Genomic_DNA"/>
</dbReference>
<evidence type="ECO:0000256" key="2">
    <source>
        <dbReference type="ARBA" id="ARBA00022450"/>
    </source>
</evidence>
<dbReference type="AlphaFoldDB" id="A0A941IDG5"/>
<evidence type="ECO:0000256" key="3">
    <source>
        <dbReference type="ARBA" id="ARBA00022553"/>
    </source>
</evidence>
<dbReference type="RefSeq" id="WP_246484945.1">
    <property type="nucleotide sequence ID" value="NZ_JAGSOT010000159.1"/>
</dbReference>
<dbReference type="InterPro" id="IPR023213">
    <property type="entry name" value="CAT-like_dom_sf"/>
</dbReference>
<comment type="cofactor">
    <cofactor evidence="1">
        <name>pantetheine 4'-phosphate</name>
        <dbReference type="ChEBI" id="CHEBI:47942"/>
    </cofactor>
</comment>
<evidence type="ECO:0000313" key="5">
    <source>
        <dbReference type="EMBL" id="MBR7798377.1"/>
    </source>
</evidence>
<dbReference type="SUPFAM" id="SSF47336">
    <property type="entry name" value="ACP-like"/>
    <property type="match status" value="1"/>
</dbReference>
<keyword evidence="6" id="KW-1185">Reference proteome</keyword>
<accession>A0A941IDG5</accession>
<dbReference type="PANTHER" id="PTHR45398">
    <property type="match status" value="1"/>
</dbReference>
<dbReference type="Pfam" id="PF00550">
    <property type="entry name" value="PP-binding"/>
    <property type="match status" value="1"/>
</dbReference>
<evidence type="ECO:0000313" key="6">
    <source>
        <dbReference type="Proteomes" id="UP000675284"/>
    </source>
</evidence>
<dbReference type="PANTHER" id="PTHR45398:SF1">
    <property type="entry name" value="ENZYME, PUTATIVE (JCVI)-RELATED"/>
    <property type="match status" value="1"/>
</dbReference>
<dbReference type="Proteomes" id="UP000675284">
    <property type="component" value="Unassembled WGS sequence"/>
</dbReference>
<evidence type="ECO:0000259" key="4">
    <source>
        <dbReference type="PROSITE" id="PS50075"/>
    </source>
</evidence>
<dbReference type="Gene3D" id="1.10.1200.10">
    <property type="entry name" value="ACP-like"/>
    <property type="match status" value="1"/>
</dbReference>
<dbReference type="FunFam" id="1.10.1200.10:FF:000005">
    <property type="entry name" value="Nonribosomal peptide synthetase 1"/>
    <property type="match status" value="1"/>
</dbReference>
<dbReference type="PROSITE" id="PS00012">
    <property type="entry name" value="PHOSPHOPANTETHEINE"/>
    <property type="match status" value="1"/>
</dbReference>
<dbReference type="InterPro" id="IPR009081">
    <property type="entry name" value="PP-bd_ACP"/>
</dbReference>
<feature type="domain" description="Carrier" evidence="4">
    <location>
        <begin position="27"/>
        <end position="101"/>
    </location>
</feature>
<dbReference type="Gene3D" id="3.30.559.10">
    <property type="entry name" value="Chloramphenicol acetyltransferase-like domain"/>
    <property type="match status" value="1"/>
</dbReference>
<reference evidence="5" key="1">
    <citation type="submission" date="2021-04" db="EMBL/GenBank/DDBJ databases">
        <title>Isolation and polyphasic classification of algal microorganism.</title>
        <authorList>
            <person name="Wang S."/>
        </authorList>
    </citation>
    <scope>NUCLEOTIDE SEQUENCE</scope>
    <source>
        <strain evidence="5">720a</strain>
    </source>
</reference>